<dbReference type="GO" id="GO:0008233">
    <property type="term" value="F:peptidase activity"/>
    <property type="evidence" value="ECO:0007669"/>
    <property type="project" value="UniProtKB-KW"/>
</dbReference>
<gene>
    <name evidence="3" type="ORF">GCM10007111_04320</name>
</gene>
<feature type="transmembrane region" description="Helical" evidence="1">
    <location>
        <begin position="163"/>
        <end position="182"/>
    </location>
</feature>
<keyword evidence="1" id="KW-1133">Transmembrane helix</keyword>
<evidence type="ECO:0000259" key="2">
    <source>
        <dbReference type="Pfam" id="PF02517"/>
    </source>
</evidence>
<feature type="transmembrane region" description="Helical" evidence="1">
    <location>
        <begin position="88"/>
        <end position="107"/>
    </location>
</feature>
<feature type="transmembrane region" description="Helical" evidence="1">
    <location>
        <begin position="18"/>
        <end position="35"/>
    </location>
</feature>
<dbReference type="PANTHER" id="PTHR35797">
    <property type="entry name" value="PROTEASE-RELATED"/>
    <property type="match status" value="1"/>
</dbReference>
<organism evidence="3 4">
    <name type="scientific">Virgibacillus kapii</name>
    <dbReference type="NCBI Taxonomy" id="1638645"/>
    <lineage>
        <taxon>Bacteria</taxon>
        <taxon>Bacillati</taxon>
        <taxon>Bacillota</taxon>
        <taxon>Bacilli</taxon>
        <taxon>Bacillales</taxon>
        <taxon>Bacillaceae</taxon>
        <taxon>Virgibacillus</taxon>
    </lineage>
</organism>
<feature type="domain" description="CAAX prenyl protease 2/Lysostaphin resistance protein A-like" evidence="2">
    <location>
        <begin position="98"/>
        <end position="200"/>
    </location>
</feature>
<keyword evidence="4" id="KW-1185">Reference proteome</keyword>
<proteinExistence type="predicted"/>
<keyword evidence="1" id="KW-0812">Transmembrane</keyword>
<dbReference type="InterPro" id="IPR042150">
    <property type="entry name" value="MmRce1-like"/>
</dbReference>
<name>A0ABQ2D440_9BACI</name>
<feature type="transmembrane region" description="Helical" evidence="1">
    <location>
        <begin position="188"/>
        <end position="205"/>
    </location>
</feature>
<dbReference type="InterPro" id="IPR003675">
    <property type="entry name" value="Rce1/LyrA-like_dom"/>
</dbReference>
<dbReference type="Proteomes" id="UP000634435">
    <property type="component" value="Unassembled WGS sequence"/>
</dbReference>
<sequence length="243" mass="27211">MVIGISIILGAPESVTNILQIISAWSTTLAFVILFKKIYPGLRLKDFVKEQFAPKIRLSVLSIAVIIQVIIIAVTIFLLSITNDTQNLALSFTGLGLLFFAFLDTLVRGPLGEELGWRGYALNELQKKYSPLKSALITGGLWGGWHTPLWFASGYTGMNLIKYIALFLIGIISFSIIVTLFYNLNKNLVIPIIIHQLFNFSLVLIKGDLLDILVYVMLTYFVTAIILIVINPKEVLYKKSIWN</sequence>
<accession>A0ABQ2D440</accession>
<keyword evidence="3" id="KW-0378">Hydrolase</keyword>
<dbReference type="RefSeq" id="WP_021291413.1">
    <property type="nucleotide sequence ID" value="NZ_BMPN01000001.1"/>
</dbReference>
<comment type="caution">
    <text evidence="3">The sequence shown here is derived from an EMBL/GenBank/DDBJ whole genome shotgun (WGS) entry which is preliminary data.</text>
</comment>
<protein>
    <submittedName>
        <fullName evidence="3">CAAX amino protease</fullName>
    </submittedName>
</protein>
<reference evidence="4" key="1">
    <citation type="journal article" date="2019" name="Int. J. Syst. Evol. Microbiol.">
        <title>The Global Catalogue of Microorganisms (GCM) 10K type strain sequencing project: providing services to taxonomists for standard genome sequencing and annotation.</title>
        <authorList>
            <consortium name="The Broad Institute Genomics Platform"/>
            <consortium name="The Broad Institute Genome Sequencing Center for Infectious Disease"/>
            <person name="Wu L."/>
            <person name="Ma J."/>
        </authorList>
    </citation>
    <scope>NUCLEOTIDE SEQUENCE [LARGE SCALE GENOMIC DNA]</scope>
    <source>
        <strain evidence="4">JCM 30071</strain>
    </source>
</reference>
<keyword evidence="1" id="KW-0472">Membrane</keyword>
<dbReference type="EMBL" id="BMPN01000001">
    <property type="protein sequence ID" value="GGJ45433.1"/>
    <property type="molecule type" value="Genomic_DNA"/>
</dbReference>
<evidence type="ECO:0000256" key="1">
    <source>
        <dbReference type="SAM" id="Phobius"/>
    </source>
</evidence>
<dbReference type="PANTHER" id="PTHR35797:SF1">
    <property type="entry name" value="PROTEASE"/>
    <property type="match status" value="1"/>
</dbReference>
<keyword evidence="3" id="KW-0645">Protease</keyword>
<dbReference type="GO" id="GO:0006508">
    <property type="term" value="P:proteolysis"/>
    <property type="evidence" value="ECO:0007669"/>
    <property type="project" value="UniProtKB-KW"/>
</dbReference>
<evidence type="ECO:0000313" key="4">
    <source>
        <dbReference type="Proteomes" id="UP000634435"/>
    </source>
</evidence>
<dbReference type="Pfam" id="PF02517">
    <property type="entry name" value="Rce1-like"/>
    <property type="match status" value="1"/>
</dbReference>
<evidence type="ECO:0000313" key="3">
    <source>
        <dbReference type="EMBL" id="GGJ45433.1"/>
    </source>
</evidence>
<feature type="transmembrane region" description="Helical" evidence="1">
    <location>
        <begin position="212"/>
        <end position="230"/>
    </location>
</feature>
<feature type="transmembrane region" description="Helical" evidence="1">
    <location>
        <begin position="56"/>
        <end position="82"/>
    </location>
</feature>